<dbReference type="GO" id="GO:0034040">
    <property type="term" value="F:ATPase-coupled lipid transmembrane transporter activity"/>
    <property type="evidence" value="ECO:0007669"/>
    <property type="project" value="TreeGrafter"/>
</dbReference>
<dbReference type="PANTHER" id="PTHR24221:SF654">
    <property type="entry name" value="ATP-BINDING CASSETTE SUB-FAMILY B MEMBER 6"/>
    <property type="match status" value="1"/>
</dbReference>
<protein>
    <submittedName>
        <fullName evidence="10">ABC transporter</fullName>
    </submittedName>
</protein>
<accession>A0A0F4LX38</accession>
<feature type="transmembrane region" description="Helical" evidence="7">
    <location>
        <begin position="232"/>
        <end position="251"/>
    </location>
</feature>
<dbReference type="InterPro" id="IPR036640">
    <property type="entry name" value="ABC1_TM_sf"/>
</dbReference>
<gene>
    <name evidence="10" type="ORF">JF72_00910</name>
</gene>
<dbReference type="STRING" id="303541.JF72_00910"/>
<dbReference type="PATRIC" id="fig|303541.3.peg.232"/>
<evidence type="ECO:0000256" key="5">
    <source>
        <dbReference type="ARBA" id="ARBA00022989"/>
    </source>
</evidence>
<name>A0A0F4LX38_9LACO</name>
<dbReference type="RefSeq" id="WP_046305838.1">
    <property type="nucleotide sequence ID" value="NZ_KQ033999.1"/>
</dbReference>
<dbReference type="InterPro" id="IPR003593">
    <property type="entry name" value="AAA+_ATPase"/>
</dbReference>
<keyword evidence="4" id="KW-0067">ATP-binding</keyword>
<evidence type="ECO:0000313" key="11">
    <source>
        <dbReference type="Proteomes" id="UP000033682"/>
    </source>
</evidence>
<evidence type="ECO:0000256" key="7">
    <source>
        <dbReference type="SAM" id="Phobius"/>
    </source>
</evidence>
<dbReference type="Pfam" id="PF00005">
    <property type="entry name" value="ABC_tran"/>
    <property type="match status" value="1"/>
</dbReference>
<dbReference type="SMART" id="SM00382">
    <property type="entry name" value="AAA"/>
    <property type="match status" value="1"/>
</dbReference>
<dbReference type="Pfam" id="PF00664">
    <property type="entry name" value="ABC_membrane"/>
    <property type="match status" value="1"/>
</dbReference>
<evidence type="ECO:0000256" key="1">
    <source>
        <dbReference type="ARBA" id="ARBA00004651"/>
    </source>
</evidence>
<evidence type="ECO:0000256" key="2">
    <source>
        <dbReference type="ARBA" id="ARBA00022692"/>
    </source>
</evidence>
<evidence type="ECO:0000313" key="10">
    <source>
        <dbReference type="EMBL" id="KJY62111.1"/>
    </source>
</evidence>
<dbReference type="PROSITE" id="PS50929">
    <property type="entry name" value="ABC_TM1F"/>
    <property type="match status" value="1"/>
</dbReference>
<evidence type="ECO:0000259" key="8">
    <source>
        <dbReference type="PROSITE" id="PS50893"/>
    </source>
</evidence>
<dbReference type="GO" id="GO:0005886">
    <property type="term" value="C:plasma membrane"/>
    <property type="evidence" value="ECO:0007669"/>
    <property type="project" value="UniProtKB-SubCell"/>
</dbReference>
<evidence type="ECO:0000256" key="3">
    <source>
        <dbReference type="ARBA" id="ARBA00022741"/>
    </source>
</evidence>
<keyword evidence="2 7" id="KW-0812">Transmembrane</keyword>
<proteinExistence type="predicted"/>
<feature type="transmembrane region" description="Helical" evidence="7">
    <location>
        <begin position="131"/>
        <end position="163"/>
    </location>
</feature>
<feature type="domain" description="ABC transporter" evidence="8">
    <location>
        <begin position="322"/>
        <end position="526"/>
    </location>
</feature>
<evidence type="ECO:0000256" key="6">
    <source>
        <dbReference type="ARBA" id="ARBA00023136"/>
    </source>
</evidence>
<dbReference type="SUPFAM" id="SSF90123">
    <property type="entry name" value="ABC transporter transmembrane region"/>
    <property type="match status" value="1"/>
</dbReference>
<dbReference type="PROSITE" id="PS50893">
    <property type="entry name" value="ABC_TRANSPORTER_2"/>
    <property type="match status" value="1"/>
</dbReference>
<dbReference type="GO" id="GO:0005524">
    <property type="term" value="F:ATP binding"/>
    <property type="evidence" value="ECO:0007669"/>
    <property type="project" value="UniProtKB-KW"/>
</dbReference>
<keyword evidence="5 7" id="KW-1133">Transmembrane helix</keyword>
<dbReference type="EMBL" id="JXLG01000003">
    <property type="protein sequence ID" value="KJY62111.1"/>
    <property type="molecule type" value="Genomic_DNA"/>
</dbReference>
<dbReference type="Gene3D" id="3.40.50.300">
    <property type="entry name" value="P-loop containing nucleotide triphosphate hydrolases"/>
    <property type="match status" value="1"/>
</dbReference>
<keyword evidence="11" id="KW-1185">Reference proteome</keyword>
<feature type="transmembrane region" description="Helical" evidence="7">
    <location>
        <begin position="49"/>
        <end position="67"/>
    </location>
</feature>
<dbReference type="InterPro" id="IPR039421">
    <property type="entry name" value="Type_1_exporter"/>
</dbReference>
<feature type="transmembrane region" description="Helical" evidence="7">
    <location>
        <begin position="263"/>
        <end position="289"/>
    </location>
</feature>
<dbReference type="GO" id="GO:0140359">
    <property type="term" value="F:ABC-type transporter activity"/>
    <property type="evidence" value="ECO:0007669"/>
    <property type="project" value="InterPro"/>
</dbReference>
<dbReference type="PANTHER" id="PTHR24221">
    <property type="entry name" value="ATP-BINDING CASSETTE SUB-FAMILY B"/>
    <property type="match status" value="1"/>
</dbReference>
<dbReference type="AlphaFoldDB" id="A0A0F4LX38"/>
<dbReference type="HOGENOM" id="CLU_000604_84_3_9"/>
<dbReference type="Gene3D" id="1.20.1560.10">
    <property type="entry name" value="ABC transporter type 1, transmembrane domain"/>
    <property type="match status" value="1"/>
</dbReference>
<keyword evidence="3" id="KW-0547">Nucleotide-binding</keyword>
<dbReference type="SUPFAM" id="SSF52540">
    <property type="entry name" value="P-loop containing nucleoside triphosphate hydrolases"/>
    <property type="match status" value="1"/>
</dbReference>
<dbReference type="GO" id="GO:0016887">
    <property type="term" value="F:ATP hydrolysis activity"/>
    <property type="evidence" value="ECO:0007669"/>
    <property type="project" value="InterPro"/>
</dbReference>
<dbReference type="InterPro" id="IPR003439">
    <property type="entry name" value="ABC_transporter-like_ATP-bd"/>
</dbReference>
<dbReference type="PROSITE" id="PS00675">
    <property type="entry name" value="SIGMA54_INTERACT_1"/>
    <property type="match status" value="1"/>
</dbReference>
<evidence type="ECO:0000256" key="4">
    <source>
        <dbReference type="ARBA" id="ARBA00022840"/>
    </source>
</evidence>
<dbReference type="InterPro" id="IPR011527">
    <property type="entry name" value="ABC1_TM_dom"/>
</dbReference>
<feature type="transmembrane region" description="Helical" evidence="7">
    <location>
        <begin position="12"/>
        <end position="37"/>
    </location>
</feature>
<sequence>MNFKTFYRTNRLRMWVIAFSSLMQPFVLIAAAYLNMLEINTLRDHNKKAWLIIVLASLLGYLLSNFFDMVSNYLLATHIREFNQQLRGKILRHLYDEKRTYQVAEVENQLTNDLNMVNDQYFNLLPTICNFLGYIIFSVIALLTINWTLLVITLLTVLCSIFLPKLIDKPIQKAMENVSLKNSQYLDLIEKWLSGIAELQRYAAGEHLMKVMHVGAKKLEEAKLNQTAKQQVLSIITGSISQIMIFALFVWTGVLIKGHMAPFGAIAVIGNFSTYMSIGIEYLPFYLGLIKGTSSLRDKITAETLPVREHSETEIHESPYAFRTKDLAVKFQNGETLKFPDIEVKYGEKILLTGDSGAGKSTLFKLILNFLAPSSGQLEFMNQAGEIIEPDLTKIGYIAQDPILFPSTVKSNITMFNDQLDGLAEIVGQNMGLTDTSSFAQGLNTEINLQKLNISGGQRQKIILARAQVHDSNILLIDEGTSAIDQTATLEILQQLLQKPNTVIFIAHNFNERMNSMFDREIHLSK</sequence>
<comment type="caution">
    <text evidence="10">The sequence shown here is derived from an EMBL/GenBank/DDBJ whole genome shotgun (WGS) entry which is preliminary data.</text>
</comment>
<organism evidence="10 11">
    <name type="scientific">Lactobacillus apis</name>
    <dbReference type="NCBI Taxonomy" id="303541"/>
    <lineage>
        <taxon>Bacteria</taxon>
        <taxon>Bacillati</taxon>
        <taxon>Bacillota</taxon>
        <taxon>Bacilli</taxon>
        <taxon>Lactobacillales</taxon>
        <taxon>Lactobacillaceae</taxon>
        <taxon>Lactobacillus</taxon>
    </lineage>
</organism>
<dbReference type="InterPro" id="IPR025662">
    <property type="entry name" value="Sigma_54_int_dom_ATP-bd_1"/>
</dbReference>
<keyword evidence="6 7" id="KW-0472">Membrane</keyword>
<evidence type="ECO:0000259" key="9">
    <source>
        <dbReference type="PROSITE" id="PS50929"/>
    </source>
</evidence>
<dbReference type="InterPro" id="IPR027417">
    <property type="entry name" value="P-loop_NTPase"/>
</dbReference>
<comment type="subcellular location">
    <subcellularLocation>
        <location evidence="1">Cell membrane</location>
        <topology evidence="1">Multi-pass membrane protein</topology>
    </subcellularLocation>
</comment>
<feature type="domain" description="ABC transmembrane type-1" evidence="9">
    <location>
        <begin position="17"/>
        <end position="292"/>
    </location>
</feature>
<reference evidence="10 11" key="1">
    <citation type="submission" date="2015-01" db="EMBL/GenBank/DDBJ databases">
        <title>Comparative genomics of the lactic acid bacteria isolated from the honey bee gut.</title>
        <authorList>
            <person name="Ellegaard K.M."/>
            <person name="Tamarit D."/>
            <person name="Javelind E."/>
            <person name="Olofsson T."/>
            <person name="Andersson S.G."/>
            <person name="Vasquez A."/>
        </authorList>
    </citation>
    <scope>NUCLEOTIDE SEQUENCE [LARGE SCALE GENOMIC DNA]</scope>
    <source>
        <strain evidence="10 11">Hma11</strain>
    </source>
</reference>
<dbReference type="Proteomes" id="UP000033682">
    <property type="component" value="Unassembled WGS sequence"/>
</dbReference>